<protein>
    <submittedName>
        <fullName evidence="2">RpiB/LacA/LacB family sugar-phosphate isomerase</fullName>
    </submittedName>
</protein>
<dbReference type="AlphaFoldDB" id="A0A9E2KWF0"/>
<proteinExistence type="inferred from homology"/>
<dbReference type="Pfam" id="PF02502">
    <property type="entry name" value="LacAB_rpiB"/>
    <property type="match status" value="1"/>
</dbReference>
<dbReference type="PANTHER" id="PTHR30345">
    <property type="entry name" value="RIBOSE-5-PHOSPHATE ISOMERASE B"/>
    <property type="match status" value="1"/>
</dbReference>
<name>A0A9E2KWF0_9BACT</name>
<dbReference type="Proteomes" id="UP000824247">
    <property type="component" value="Unassembled WGS sequence"/>
</dbReference>
<dbReference type="GO" id="GO:0009052">
    <property type="term" value="P:pentose-phosphate shunt, non-oxidative branch"/>
    <property type="evidence" value="ECO:0007669"/>
    <property type="project" value="TreeGrafter"/>
</dbReference>
<dbReference type="EMBL" id="JAHLFM010000013">
    <property type="protein sequence ID" value="MBU3830684.1"/>
    <property type="molecule type" value="Genomic_DNA"/>
</dbReference>
<organism evidence="2 3">
    <name type="scientific">Candidatus Ureaplasma intestinipullorum</name>
    <dbReference type="NCBI Taxonomy" id="2838770"/>
    <lineage>
        <taxon>Bacteria</taxon>
        <taxon>Bacillati</taxon>
        <taxon>Mycoplasmatota</taxon>
        <taxon>Mycoplasmoidales</taxon>
        <taxon>Mycoplasmoidaceae</taxon>
        <taxon>Ureaplasma</taxon>
    </lineage>
</organism>
<keyword evidence="2" id="KW-0413">Isomerase</keyword>
<evidence type="ECO:0000313" key="3">
    <source>
        <dbReference type="Proteomes" id="UP000824247"/>
    </source>
</evidence>
<reference evidence="2" key="2">
    <citation type="submission" date="2021-04" db="EMBL/GenBank/DDBJ databases">
        <authorList>
            <person name="Gilroy R."/>
        </authorList>
    </citation>
    <scope>NUCLEOTIDE SEQUENCE</scope>
    <source>
        <strain evidence="2">A5-1222</strain>
    </source>
</reference>
<dbReference type="GO" id="GO:0019316">
    <property type="term" value="P:D-allose catabolic process"/>
    <property type="evidence" value="ECO:0007669"/>
    <property type="project" value="TreeGrafter"/>
</dbReference>
<dbReference type="Gene3D" id="3.40.1400.10">
    <property type="entry name" value="Sugar-phosphate isomerase, RpiB/LacA/LacB"/>
    <property type="match status" value="1"/>
</dbReference>
<reference evidence="2" key="1">
    <citation type="journal article" date="2021" name="PeerJ">
        <title>Extensive microbial diversity within the chicken gut microbiome revealed by metagenomics and culture.</title>
        <authorList>
            <person name="Gilroy R."/>
            <person name="Ravi A."/>
            <person name="Getino M."/>
            <person name="Pursley I."/>
            <person name="Horton D.L."/>
            <person name="Alikhan N.F."/>
            <person name="Baker D."/>
            <person name="Gharbi K."/>
            <person name="Hall N."/>
            <person name="Watson M."/>
            <person name="Adriaenssens E.M."/>
            <person name="Foster-Nyarko E."/>
            <person name="Jarju S."/>
            <person name="Secka A."/>
            <person name="Antonio M."/>
            <person name="Oren A."/>
            <person name="Chaudhuri R.R."/>
            <person name="La Ragione R."/>
            <person name="Hildebrand F."/>
            <person name="Pallen M.J."/>
        </authorList>
    </citation>
    <scope>NUCLEOTIDE SEQUENCE</scope>
    <source>
        <strain evidence="2">A5-1222</strain>
    </source>
</reference>
<dbReference type="PANTHER" id="PTHR30345:SF0">
    <property type="entry name" value="DNA DAMAGE-REPAIR_TOLERATION PROTEIN DRT102"/>
    <property type="match status" value="1"/>
</dbReference>
<comment type="caution">
    <text evidence="2">The sequence shown here is derived from an EMBL/GenBank/DDBJ whole genome shotgun (WGS) entry which is preliminary data.</text>
</comment>
<evidence type="ECO:0000313" key="2">
    <source>
        <dbReference type="EMBL" id="MBU3830684.1"/>
    </source>
</evidence>
<dbReference type="InterPro" id="IPR003500">
    <property type="entry name" value="RpiB_LacA_LacB"/>
</dbReference>
<dbReference type="SUPFAM" id="SSF89623">
    <property type="entry name" value="Ribose/Galactose isomerase RpiB/AlsB"/>
    <property type="match status" value="1"/>
</dbReference>
<comment type="similarity">
    <text evidence="1">Belongs to the LacAB/RpiB family.</text>
</comment>
<evidence type="ECO:0000256" key="1">
    <source>
        <dbReference type="ARBA" id="ARBA00008754"/>
    </source>
</evidence>
<dbReference type="GO" id="GO:0004751">
    <property type="term" value="F:ribose-5-phosphate isomerase activity"/>
    <property type="evidence" value="ECO:0007669"/>
    <property type="project" value="TreeGrafter"/>
</dbReference>
<dbReference type="InterPro" id="IPR036569">
    <property type="entry name" value="RpiB_LacA_LacB_sf"/>
</dbReference>
<dbReference type="NCBIfam" id="TIGR00689">
    <property type="entry name" value="rpiB_lacA_lacB"/>
    <property type="match status" value="1"/>
</dbReference>
<gene>
    <name evidence="2" type="ORF">H9897_00775</name>
</gene>
<sequence>MNNSNLPNIYIGGDHASYKIRESIEKHLYNSGYIVFNLGCHSTAPANYATYSLKVATKVHEDPNSLGIVICGSGIGVNIAANKVKGIKSSLVFTNNMAEKARINKSNIIALGSRFLNENQISKFVDTFLQNKTFNEVQSIDEQYMDIDFTKKVDFSGTNNHNDSTDKLTQKTAELEDLSTDDIQNSKIMN</sequence>
<accession>A0A9E2KWF0</accession>